<dbReference type="GO" id="GO:0005615">
    <property type="term" value="C:extracellular space"/>
    <property type="evidence" value="ECO:0007669"/>
    <property type="project" value="UniProtKB-KW"/>
</dbReference>
<evidence type="ECO:0000259" key="2">
    <source>
        <dbReference type="Pfam" id="PF00048"/>
    </source>
</evidence>
<dbReference type="Proteomes" id="UP001066276">
    <property type="component" value="Chromosome 11"/>
</dbReference>
<dbReference type="Gene3D" id="2.40.50.40">
    <property type="match status" value="1"/>
</dbReference>
<dbReference type="InterPro" id="IPR001811">
    <property type="entry name" value="Chemokine_IL8-like_dom"/>
</dbReference>
<dbReference type="Pfam" id="PF00048">
    <property type="entry name" value="IL8"/>
    <property type="match status" value="1"/>
</dbReference>
<gene>
    <name evidence="3" type="ORF">NDU88_002003</name>
</gene>
<feature type="domain" description="Chemokine interleukin-8-like" evidence="2">
    <location>
        <begin position="14"/>
        <end position="70"/>
    </location>
</feature>
<name>A0AAV7LHM3_PLEWA</name>
<dbReference type="EMBL" id="JANPWB010000015">
    <property type="protein sequence ID" value="KAJ1088848.1"/>
    <property type="molecule type" value="Genomic_DNA"/>
</dbReference>
<keyword evidence="4" id="KW-1185">Reference proteome</keyword>
<sequence>MANDYRRPTKVTISCCKSVSKARIPHTITDYKWQGRSGPCIAAHKFITERNGVFCTHPKAPWAKKIIQNLRNSKLKSDGRRR</sequence>
<evidence type="ECO:0000313" key="3">
    <source>
        <dbReference type="EMBL" id="KAJ1088848.1"/>
    </source>
</evidence>
<proteinExistence type="predicted"/>
<reference evidence="3" key="1">
    <citation type="journal article" date="2022" name="bioRxiv">
        <title>Sequencing and chromosome-scale assembly of the giantPleurodeles waltlgenome.</title>
        <authorList>
            <person name="Brown T."/>
            <person name="Elewa A."/>
            <person name="Iarovenko S."/>
            <person name="Subramanian E."/>
            <person name="Araus A.J."/>
            <person name="Petzold A."/>
            <person name="Susuki M."/>
            <person name="Suzuki K.-i.T."/>
            <person name="Hayashi T."/>
            <person name="Toyoda A."/>
            <person name="Oliveira C."/>
            <person name="Osipova E."/>
            <person name="Leigh N.D."/>
            <person name="Simon A."/>
            <person name="Yun M.H."/>
        </authorList>
    </citation>
    <scope>NUCLEOTIDE SEQUENCE</scope>
    <source>
        <strain evidence="3">20211129_DDA</strain>
        <tissue evidence="3">Liver</tissue>
    </source>
</reference>
<dbReference type="SUPFAM" id="SSF54117">
    <property type="entry name" value="Interleukin 8-like chemokines"/>
    <property type="match status" value="1"/>
</dbReference>
<protein>
    <recommendedName>
        <fullName evidence="2">Chemokine interleukin-8-like domain-containing protein</fullName>
    </recommendedName>
</protein>
<dbReference type="InterPro" id="IPR036048">
    <property type="entry name" value="Interleukin_8-like_sf"/>
</dbReference>
<comment type="caution">
    <text evidence="3">The sequence shown here is derived from an EMBL/GenBank/DDBJ whole genome shotgun (WGS) entry which is preliminary data.</text>
</comment>
<keyword evidence="1" id="KW-0202">Cytokine</keyword>
<evidence type="ECO:0000313" key="4">
    <source>
        <dbReference type="Proteomes" id="UP001066276"/>
    </source>
</evidence>
<dbReference type="GO" id="GO:0008009">
    <property type="term" value="F:chemokine activity"/>
    <property type="evidence" value="ECO:0007669"/>
    <property type="project" value="InterPro"/>
</dbReference>
<dbReference type="GO" id="GO:0006955">
    <property type="term" value="P:immune response"/>
    <property type="evidence" value="ECO:0007669"/>
    <property type="project" value="InterPro"/>
</dbReference>
<accession>A0AAV7LHM3</accession>
<organism evidence="3 4">
    <name type="scientific">Pleurodeles waltl</name>
    <name type="common">Iberian ribbed newt</name>
    <dbReference type="NCBI Taxonomy" id="8319"/>
    <lineage>
        <taxon>Eukaryota</taxon>
        <taxon>Metazoa</taxon>
        <taxon>Chordata</taxon>
        <taxon>Craniata</taxon>
        <taxon>Vertebrata</taxon>
        <taxon>Euteleostomi</taxon>
        <taxon>Amphibia</taxon>
        <taxon>Batrachia</taxon>
        <taxon>Caudata</taxon>
        <taxon>Salamandroidea</taxon>
        <taxon>Salamandridae</taxon>
        <taxon>Pleurodelinae</taxon>
        <taxon>Pleurodeles</taxon>
    </lineage>
</organism>
<dbReference type="AlphaFoldDB" id="A0AAV7LHM3"/>
<evidence type="ECO:0000256" key="1">
    <source>
        <dbReference type="ARBA" id="ARBA00022514"/>
    </source>
</evidence>